<name>A0A699VX37_TANCI</name>
<evidence type="ECO:0000313" key="1">
    <source>
        <dbReference type="EMBL" id="GFD39817.1"/>
    </source>
</evidence>
<organism evidence="1">
    <name type="scientific">Tanacetum cinerariifolium</name>
    <name type="common">Dalmatian daisy</name>
    <name type="synonym">Chrysanthemum cinerariifolium</name>
    <dbReference type="NCBI Taxonomy" id="118510"/>
    <lineage>
        <taxon>Eukaryota</taxon>
        <taxon>Viridiplantae</taxon>
        <taxon>Streptophyta</taxon>
        <taxon>Embryophyta</taxon>
        <taxon>Tracheophyta</taxon>
        <taxon>Spermatophyta</taxon>
        <taxon>Magnoliopsida</taxon>
        <taxon>eudicotyledons</taxon>
        <taxon>Gunneridae</taxon>
        <taxon>Pentapetalae</taxon>
        <taxon>asterids</taxon>
        <taxon>campanulids</taxon>
        <taxon>Asterales</taxon>
        <taxon>Asteraceae</taxon>
        <taxon>Asteroideae</taxon>
        <taxon>Anthemideae</taxon>
        <taxon>Anthemidinae</taxon>
        <taxon>Tanacetum</taxon>
    </lineage>
</organism>
<dbReference type="EMBL" id="BKCJ011522761">
    <property type="protein sequence ID" value="GFD39817.1"/>
    <property type="molecule type" value="Genomic_DNA"/>
</dbReference>
<comment type="caution">
    <text evidence="1">The sequence shown here is derived from an EMBL/GenBank/DDBJ whole genome shotgun (WGS) entry which is preliminary data.</text>
</comment>
<feature type="non-terminal residue" evidence="1">
    <location>
        <position position="64"/>
    </location>
</feature>
<dbReference type="AlphaFoldDB" id="A0A699VX37"/>
<accession>A0A699VX37</accession>
<gene>
    <name evidence="1" type="ORF">Tci_911786</name>
</gene>
<protein>
    <submittedName>
        <fullName evidence="1">Uncharacterized protein</fullName>
    </submittedName>
</protein>
<feature type="non-terminal residue" evidence="1">
    <location>
        <position position="1"/>
    </location>
</feature>
<reference evidence="1" key="1">
    <citation type="journal article" date="2019" name="Sci. Rep.">
        <title>Draft genome of Tanacetum cinerariifolium, the natural source of mosquito coil.</title>
        <authorList>
            <person name="Yamashiro T."/>
            <person name="Shiraishi A."/>
            <person name="Satake H."/>
            <person name="Nakayama K."/>
        </authorList>
    </citation>
    <scope>NUCLEOTIDE SEQUENCE</scope>
</reference>
<sequence>SVSSTGVVALKGYLPLADADSHGEDSAVVVGVGVGGVVEEIGKVDVDSVIESPKHLSLRQSETV</sequence>
<proteinExistence type="predicted"/>